<evidence type="ECO:0000256" key="1">
    <source>
        <dbReference type="ARBA" id="ARBA00001961"/>
    </source>
</evidence>
<dbReference type="InterPro" id="IPR023550">
    <property type="entry name" value="PKHD_hydroxylase"/>
</dbReference>
<dbReference type="InterPro" id="IPR044862">
    <property type="entry name" value="Pro_4_hyd_alph_FE2OG_OXY"/>
</dbReference>
<dbReference type="AlphaFoldDB" id="A0A428MJ11"/>
<dbReference type="PROSITE" id="PS51471">
    <property type="entry name" value="FE2OG_OXY"/>
    <property type="match status" value="1"/>
</dbReference>
<dbReference type="EMBL" id="RSDW01000001">
    <property type="protein sequence ID" value="RSL16723.1"/>
    <property type="molecule type" value="Genomic_DNA"/>
</dbReference>
<dbReference type="InterPro" id="IPR006620">
    <property type="entry name" value="Pro_4_hyd_alph"/>
</dbReference>
<comment type="cofactor">
    <cofactor evidence="1">
        <name>L-ascorbate</name>
        <dbReference type="ChEBI" id="CHEBI:38290"/>
    </cofactor>
</comment>
<proteinExistence type="inferred from homology"/>
<dbReference type="PANTHER" id="PTHR41536">
    <property type="entry name" value="PKHD-TYPE HYDROXYLASE YBIX"/>
    <property type="match status" value="1"/>
</dbReference>
<dbReference type="SMART" id="SM00702">
    <property type="entry name" value="P4Hc"/>
    <property type="match status" value="1"/>
</dbReference>
<dbReference type="Pfam" id="PF18331">
    <property type="entry name" value="PKHD_C"/>
    <property type="match status" value="1"/>
</dbReference>
<dbReference type="Gene3D" id="2.60.120.620">
    <property type="entry name" value="q2cbj1_9rhob like domain"/>
    <property type="match status" value="1"/>
</dbReference>
<keyword evidence="3" id="KW-0847">Vitamin C</keyword>
<dbReference type="NCBIfam" id="NF003974">
    <property type="entry name" value="PRK05467.1-3"/>
    <property type="match status" value="1"/>
</dbReference>
<evidence type="ECO:0000256" key="6">
    <source>
        <dbReference type="ARBA" id="ARBA00023004"/>
    </source>
</evidence>
<keyword evidence="4" id="KW-0223">Dioxygenase</keyword>
<dbReference type="Proteomes" id="UP000269669">
    <property type="component" value="Unassembled WGS sequence"/>
</dbReference>
<dbReference type="GO" id="GO:0005506">
    <property type="term" value="F:iron ion binding"/>
    <property type="evidence" value="ECO:0007669"/>
    <property type="project" value="InterPro"/>
</dbReference>
<evidence type="ECO:0000256" key="2">
    <source>
        <dbReference type="ARBA" id="ARBA00022723"/>
    </source>
</evidence>
<evidence type="ECO:0000313" key="9">
    <source>
        <dbReference type="Proteomes" id="UP000269669"/>
    </source>
</evidence>
<dbReference type="InterPro" id="IPR041097">
    <property type="entry name" value="PKHD_C"/>
</dbReference>
<accession>A0A428MJ11</accession>
<dbReference type="Gene3D" id="4.10.860.20">
    <property type="entry name" value="Rabenosyn, Rab binding domain"/>
    <property type="match status" value="1"/>
</dbReference>
<feature type="domain" description="Fe2OG dioxygenase" evidence="7">
    <location>
        <begin position="78"/>
        <end position="178"/>
    </location>
</feature>
<gene>
    <name evidence="8" type="ORF">EDE15_2246</name>
</gene>
<dbReference type="RefSeq" id="WP_125485293.1">
    <property type="nucleotide sequence ID" value="NZ_RSDW01000001.1"/>
</dbReference>
<dbReference type="GO" id="GO:0006879">
    <property type="term" value="P:intracellular iron ion homeostasis"/>
    <property type="evidence" value="ECO:0007669"/>
    <property type="project" value="TreeGrafter"/>
</dbReference>
<dbReference type="GO" id="GO:0016706">
    <property type="term" value="F:2-oxoglutarate-dependent dioxygenase activity"/>
    <property type="evidence" value="ECO:0007669"/>
    <property type="project" value="InterPro"/>
</dbReference>
<keyword evidence="9" id="KW-1185">Reference proteome</keyword>
<sequence length="226" mass="24620">MLITIPDVLNVGEVAQARAKLDAAEWVDGKVTAGYQAQRVKENHQLPEGHPAAVELGEMVLGALARSPLFMSAALPLRVFPPMFNRYTGGGHFGTHVDTAIRAMATTGQRIRTDVSATLFLSAPEEYDGGELLVEDTYGSHSVKLPAGHMVLYPATSLHRVEPVTRGARVASFFWVQSMIRSDGDRTLLFDLDTAIQRLAVEVPGNAAGVQLTGVYHNLLRRWAEM</sequence>
<evidence type="ECO:0000313" key="8">
    <source>
        <dbReference type="EMBL" id="RSL16723.1"/>
    </source>
</evidence>
<dbReference type="InterPro" id="IPR005123">
    <property type="entry name" value="Oxoglu/Fe-dep_dioxygenase_dom"/>
</dbReference>
<keyword evidence="6" id="KW-0408">Iron</keyword>
<dbReference type="Pfam" id="PF13640">
    <property type="entry name" value="2OG-FeII_Oxy_3"/>
    <property type="match status" value="1"/>
</dbReference>
<dbReference type="OrthoDB" id="9812472at2"/>
<organism evidence="8 9">
    <name type="scientific">Edaphobacter aggregans</name>
    <dbReference type="NCBI Taxonomy" id="570835"/>
    <lineage>
        <taxon>Bacteria</taxon>
        <taxon>Pseudomonadati</taxon>
        <taxon>Acidobacteriota</taxon>
        <taxon>Terriglobia</taxon>
        <taxon>Terriglobales</taxon>
        <taxon>Acidobacteriaceae</taxon>
        <taxon>Edaphobacter</taxon>
    </lineage>
</organism>
<evidence type="ECO:0000256" key="4">
    <source>
        <dbReference type="ARBA" id="ARBA00022964"/>
    </source>
</evidence>
<dbReference type="NCBIfam" id="NF003975">
    <property type="entry name" value="PRK05467.1-4"/>
    <property type="match status" value="1"/>
</dbReference>
<dbReference type="PANTHER" id="PTHR41536:SF1">
    <property type="entry name" value="PKHD-TYPE HYDROXYLASE YBIX"/>
    <property type="match status" value="1"/>
</dbReference>
<dbReference type="GO" id="GO:0006974">
    <property type="term" value="P:DNA damage response"/>
    <property type="evidence" value="ECO:0007669"/>
    <property type="project" value="TreeGrafter"/>
</dbReference>
<dbReference type="NCBIfam" id="NF003973">
    <property type="entry name" value="PRK05467.1-2"/>
    <property type="match status" value="1"/>
</dbReference>
<name>A0A428MJ11_9BACT</name>
<evidence type="ECO:0000259" key="7">
    <source>
        <dbReference type="PROSITE" id="PS51471"/>
    </source>
</evidence>
<comment type="caution">
    <text evidence="8">The sequence shown here is derived from an EMBL/GenBank/DDBJ whole genome shotgun (WGS) entry which is preliminary data.</text>
</comment>
<dbReference type="HAMAP" id="MF_00657">
    <property type="entry name" value="Hydroxyl_YbiX"/>
    <property type="match status" value="1"/>
</dbReference>
<keyword evidence="2" id="KW-0479">Metal-binding</keyword>
<dbReference type="GO" id="GO:0031418">
    <property type="term" value="F:L-ascorbic acid binding"/>
    <property type="evidence" value="ECO:0007669"/>
    <property type="project" value="UniProtKB-KW"/>
</dbReference>
<reference evidence="8 9" key="1">
    <citation type="submission" date="2018-12" db="EMBL/GenBank/DDBJ databases">
        <title>Sequencing of bacterial isolates from soil warming experiment in Harvard Forest, Massachusetts, USA.</title>
        <authorList>
            <person name="Deangelis K."/>
        </authorList>
    </citation>
    <scope>NUCLEOTIDE SEQUENCE [LARGE SCALE GENOMIC DNA]</scope>
    <source>
        <strain evidence="8 9">EB153</strain>
    </source>
</reference>
<evidence type="ECO:0000256" key="3">
    <source>
        <dbReference type="ARBA" id="ARBA00022896"/>
    </source>
</evidence>
<evidence type="ECO:0000256" key="5">
    <source>
        <dbReference type="ARBA" id="ARBA00023002"/>
    </source>
</evidence>
<keyword evidence="5" id="KW-0560">Oxidoreductase</keyword>
<protein>
    <submittedName>
        <fullName evidence="8">PKHD-type hydroxylase</fullName>
    </submittedName>
</protein>